<sequence length="78" mass="9300">MKLTLVSFFHYAIWAGFSIVLFLSKRDKVHYKILLFFVFLYVAYTIARIMMRSRKKAITLTACNSLFFFLIKMILFSD</sequence>
<dbReference type="AlphaFoldDB" id="A0A073K342"/>
<dbReference type="STRING" id="574376.BAMA_09200"/>
<dbReference type="RefSeq" id="WP_034635840.1">
    <property type="nucleotide sequence ID" value="NZ_CBCSJC010000001.1"/>
</dbReference>
<feature type="transmembrane region" description="Helical" evidence="1">
    <location>
        <begin position="6"/>
        <end position="24"/>
    </location>
</feature>
<feature type="transmembrane region" description="Helical" evidence="1">
    <location>
        <begin position="57"/>
        <end position="76"/>
    </location>
</feature>
<feature type="transmembrane region" description="Helical" evidence="1">
    <location>
        <begin position="31"/>
        <end position="51"/>
    </location>
</feature>
<dbReference type="OrthoDB" id="2942946at2"/>
<keyword evidence="1" id="KW-0812">Transmembrane</keyword>
<dbReference type="EMBL" id="JOTN01000002">
    <property type="protein sequence ID" value="KEK20961.1"/>
    <property type="molecule type" value="Genomic_DNA"/>
</dbReference>
<dbReference type="Proteomes" id="UP000027822">
    <property type="component" value="Unassembled WGS sequence"/>
</dbReference>
<name>A0A073K342_9BACI</name>
<evidence type="ECO:0000256" key="1">
    <source>
        <dbReference type="SAM" id="Phobius"/>
    </source>
</evidence>
<comment type="caution">
    <text evidence="2">The sequence shown here is derived from an EMBL/GenBank/DDBJ whole genome shotgun (WGS) entry which is preliminary data.</text>
</comment>
<keyword evidence="1" id="KW-0472">Membrane</keyword>
<organism evidence="2 3">
    <name type="scientific">Bacillus manliponensis</name>
    <dbReference type="NCBI Taxonomy" id="574376"/>
    <lineage>
        <taxon>Bacteria</taxon>
        <taxon>Bacillati</taxon>
        <taxon>Bacillota</taxon>
        <taxon>Bacilli</taxon>
        <taxon>Bacillales</taxon>
        <taxon>Bacillaceae</taxon>
        <taxon>Bacillus</taxon>
        <taxon>Bacillus cereus group</taxon>
    </lineage>
</organism>
<keyword evidence="3" id="KW-1185">Reference proteome</keyword>
<gene>
    <name evidence="2" type="ORF">BAMA_09200</name>
</gene>
<proteinExistence type="predicted"/>
<evidence type="ECO:0000313" key="3">
    <source>
        <dbReference type="Proteomes" id="UP000027822"/>
    </source>
</evidence>
<protein>
    <submittedName>
        <fullName evidence="2">Uncharacterized protein</fullName>
    </submittedName>
</protein>
<keyword evidence="1" id="KW-1133">Transmembrane helix</keyword>
<evidence type="ECO:0000313" key="2">
    <source>
        <dbReference type="EMBL" id="KEK20961.1"/>
    </source>
</evidence>
<accession>A0A073K342</accession>
<reference evidence="2 3" key="1">
    <citation type="submission" date="2014-06" db="EMBL/GenBank/DDBJ databases">
        <title>Draft genome sequence of Bacillus manliponensis JCM 15802 (MCCC 1A00708).</title>
        <authorList>
            <person name="Lai Q."/>
            <person name="Liu Y."/>
            <person name="Shao Z."/>
        </authorList>
    </citation>
    <scope>NUCLEOTIDE SEQUENCE [LARGE SCALE GENOMIC DNA]</scope>
    <source>
        <strain evidence="2 3">JCM 15802</strain>
    </source>
</reference>